<dbReference type="RefSeq" id="WP_055214321.1">
    <property type="nucleotide sequence ID" value="NZ_CYXO01000009.1"/>
</dbReference>
<dbReference type="EMBL" id="CYXO01000009">
    <property type="protein sequence ID" value="CUN04836.1"/>
    <property type="molecule type" value="Genomic_DNA"/>
</dbReference>
<dbReference type="Proteomes" id="UP000095597">
    <property type="component" value="Unassembled WGS sequence"/>
</dbReference>
<accession>A0A173TRK3</accession>
<protein>
    <submittedName>
        <fullName evidence="1">Uncharacterized protein</fullName>
    </submittedName>
</protein>
<evidence type="ECO:0000313" key="1">
    <source>
        <dbReference type="EMBL" id="CUN04836.1"/>
    </source>
</evidence>
<dbReference type="OrthoDB" id="2613847at2"/>
<evidence type="ECO:0000313" key="2">
    <source>
        <dbReference type="Proteomes" id="UP000095597"/>
    </source>
</evidence>
<name>A0A173TRK3_9FIRM</name>
<dbReference type="AlphaFoldDB" id="A0A173TRK3"/>
<sequence length="134" mass="15673">MWQEPKTDWSADDYINIADYNRIIGNIAYLHDLQQELYKPVPYTELAEKTVSDYPYAWEFNAIESFLDALSDNTFPFANYERGYWIDNGPTPTYDDLNRIESACLAFYKGYNRQKLTQQKLPITFGVNQSAIKC</sequence>
<proteinExistence type="predicted"/>
<gene>
    <name evidence="1" type="ORF">ERS852573_01691</name>
</gene>
<reference evidence="1 2" key="1">
    <citation type="submission" date="2015-09" db="EMBL/GenBank/DDBJ databases">
        <authorList>
            <consortium name="Pathogen Informatics"/>
        </authorList>
    </citation>
    <scope>NUCLEOTIDE SEQUENCE [LARGE SCALE GENOMIC DNA]</scope>
    <source>
        <strain evidence="1 2">2789STDY5834961</strain>
    </source>
</reference>
<organism evidence="1 2">
    <name type="scientific">Dorea longicatena</name>
    <dbReference type="NCBI Taxonomy" id="88431"/>
    <lineage>
        <taxon>Bacteria</taxon>
        <taxon>Bacillati</taxon>
        <taxon>Bacillota</taxon>
        <taxon>Clostridia</taxon>
        <taxon>Lachnospirales</taxon>
        <taxon>Lachnospiraceae</taxon>
        <taxon>Dorea</taxon>
    </lineage>
</organism>